<dbReference type="Proteomes" id="UP000193719">
    <property type="component" value="Unassembled WGS sequence"/>
</dbReference>
<keyword evidence="4" id="KW-0175">Coiled coil</keyword>
<reference evidence="5 6" key="1">
    <citation type="submission" date="2016-08" db="EMBL/GenBank/DDBJ databases">
        <title>Genomes of anaerobic fungi encode conserved fungal cellulosomes for biomass hydrolysis.</title>
        <authorList>
            <consortium name="DOE Joint Genome Institute"/>
            <person name="Haitjema C.H."/>
            <person name="Gilmore S.P."/>
            <person name="Henske J.K."/>
            <person name="Solomon K.V."/>
            <person name="De Groot R."/>
            <person name="Kuo A."/>
            <person name="Mondo S.J."/>
            <person name="Salamov A.A."/>
            <person name="Labutti K."/>
            <person name="Zhao Z."/>
            <person name="Chiniquy J."/>
            <person name="Barry K."/>
            <person name="Brewer H.M."/>
            <person name="Purvine S.O."/>
            <person name="Wright A.T."/>
            <person name="Boxma B."/>
            <person name="Van Alen T."/>
            <person name="Hackstein J.H."/>
            <person name="Baker S.E."/>
            <person name="Grigoriev I.V."/>
            <person name="O'Malley M.A."/>
        </authorList>
    </citation>
    <scope>NUCLEOTIDE SEQUENCE [LARGE SCALE GENOMIC DNA]</scope>
    <source>
        <strain evidence="6">finn</strain>
    </source>
</reference>
<dbReference type="OrthoDB" id="190098at2759"/>
<reference evidence="5 6" key="2">
    <citation type="submission" date="2016-08" db="EMBL/GenBank/DDBJ databases">
        <title>Pervasive Adenine N6-methylation of Active Genes in Fungi.</title>
        <authorList>
            <consortium name="DOE Joint Genome Institute"/>
            <person name="Mondo S.J."/>
            <person name="Dannebaum R.O."/>
            <person name="Kuo R.C."/>
            <person name="Labutti K."/>
            <person name="Haridas S."/>
            <person name="Kuo A."/>
            <person name="Salamov A."/>
            <person name="Ahrendt S.R."/>
            <person name="Lipzen A."/>
            <person name="Sullivan W."/>
            <person name="Andreopoulos W.B."/>
            <person name="Clum A."/>
            <person name="Lindquist E."/>
            <person name="Daum C."/>
            <person name="Ramamoorthy G.K."/>
            <person name="Gryganskyi A."/>
            <person name="Culley D."/>
            <person name="Magnuson J.K."/>
            <person name="James T.Y."/>
            <person name="O'Malley M.A."/>
            <person name="Stajich J.E."/>
            <person name="Spatafora J.W."/>
            <person name="Visel A."/>
            <person name="Grigoriev I.V."/>
        </authorList>
    </citation>
    <scope>NUCLEOTIDE SEQUENCE [LARGE SCALE GENOMIC DNA]</scope>
    <source>
        <strain evidence="6">finn</strain>
    </source>
</reference>
<proteinExistence type="inferred from homology"/>
<accession>A0A1Y1V3C4</accession>
<dbReference type="GO" id="GO:0006887">
    <property type="term" value="P:exocytosis"/>
    <property type="evidence" value="ECO:0007669"/>
    <property type="project" value="UniProtKB-KW"/>
</dbReference>
<dbReference type="EMBL" id="MCFH01000035">
    <property type="protein sequence ID" value="ORX46377.1"/>
    <property type="molecule type" value="Genomic_DNA"/>
</dbReference>
<dbReference type="InterPro" id="IPR010326">
    <property type="entry name" value="EXOC3/Sec6"/>
</dbReference>
<evidence type="ECO:0000256" key="3">
    <source>
        <dbReference type="ARBA" id="ARBA00022483"/>
    </source>
</evidence>
<keyword evidence="6" id="KW-1185">Reference proteome</keyword>
<organism evidence="5 6">
    <name type="scientific">Piromyces finnis</name>
    <dbReference type="NCBI Taxonomy" id="1754191"/>
    <lineage>
        <taxon>Eukaryota</taxon>
        <taxon>Fungi</taxon>
        <taxon>Fungi incertae sedis</taxon>
        <taxon>Chytridiomycota</taxon>
        <taxon>Chytridiomycota incertae sedis</taxon>
        <taxon>Neocallimastigomycetes</taxon>
        <taxon>Neocallimastigales</taxon>
        <taxon>Neocallimastigaceae</taxon>
        <taxon>Piromyces</taxon>
    </lineage>
</organism>
<dbReference type="GO" id="GO:0000145">
    <property type="term" value="C:exocyst"/>
    <property type="evidence" value="ECO:0007669"/>
    <property type="project" value="InterPro"/>
</dbReference>
<dbReference type="Pfam" id="PF06046">
    <property type="entry name" value="Sec6"/>
    <property type="match status" value="1"/>
</dbReference>
<dbReference type="Gene3D" id="1.10.357.70">
    <property type="entry name" value="Exocyst complex component Sec6, C-terminal domain"/>
    <property type="match status" value="1"/>
</dbReference>
<gene>
    <name evidence="5" type="ORF">BCR36DRAFT_356923</name>
</gene>
<evidence type="ECO:0000313" key="6">
    <source>
        <dbReference type="Proteomes" id="UP000193719"/>
    </source>
</evidence>
<dbReference type="GO" id="GO:0000149">
    <property type="term" value="F:SNARE binding"/>
    <property type="evidence" value="ECO:0007669"/>
    <property type="project" value="TreeGrafter"/>
</dbReference>
<comment type="similarity">
    <text evidence="1">Belongs to the SEC6 family.</text>
</comment>
<dbReference type="Gene3D" id="1.10.357.50">
    <property type="match status" value="1"/>
</dbReference>
<dbReference type="STRING" id="1754191.A0A1Y1V3C4"/>
<sequence length="747" mass="87732">MSLSTEKEATKIMVAARQSALKRISEILKHPDDLNTKLARTRQKIYFEKASIDAQMKSLVQSQLDDSQRGLEILDESKKETAIIKKNLESIDSLCLDSQGMINNFPEIKKLSKARTNFVHTKEMVESFLHLDEKLSVIDQLLTQEIEKEKYATEMLLVIHFKISELKLFQERIMYKAQTLSSDERLTLVNYFSTLNHQIESFEKYFWSLVENIYDVLINTNVKSIIYILKIIEAEEQFDDRLKHNDKTKMLHKASGYREKFFNIVSKAIDKRFMEQFQFKGEEGEEASVEILERTGFIIDDLTMVHDEFIPKFPKKYAIFNYFMLEYHRHMKSVMDRIIADVSDTGAILMILRWVQEYYTDMSTRLGVAEDSLEPQLLDGKEDKLINDYLSLNHQKSVEWITNIMSSGIKRFSEREEPPEVNPNGNYNLSLSVILFQIINQQINLAKSSNRSELAFDVVMECKKTIRIFQNGWKDTVNKEYQFYVNSPETSPKGLPEYLIALANDCLWCSEYTEEIIKEVKHIFNEEENEKISKELGEVQKEFMNVSKRCIYILIEIMMMDVKSTFSQLYSQGWYEESQMNVIICTLLDYCGDFQEYFQEYLFTKFITDLNERFVIAYLEAFSNRNAKLKMPSCTTIIESDIKQAEEFFSNYRSSKRVTESFKPIHLFVAMITSSPTMIFLDYYSLYKEYSDVPLNFIDNVLHKRDDLQNVQIKDIMEQCNQKAKEEKEKMTDATKEISSVFSRLSI</sequence>
<feature type="coiled-coil region" evidence="4">
    <location>
        <begin position="710"/>
        <end position="737"/>
    </location>
</feature>
<evidence type="ECO:0000256" key="1">
    <source>
        <dbReference type="ARBA" id="ARBA00009447"/>
    </source>
</evidence>
<keyword evidence="3" id="KW-0268">Exocytosis</keyword>
<protein>
    <submittedName>
        <fullName evidence="5">Exocyst complex component Sec6</fullName>
    </submittedName>
</protein>
<dbReference type="AlphaFoldDB" id="A0A1Y1V3C4"/>
<name>A0A1Y1V3C4_9FUNG</name>
<evidence type="ECO:0000256" key="4">
    <source>
        <dbReference type="SAM" id="Coils"/>
    </source>
</evidence>
<evidence type="ECO:0000313" key="5">
    <source>
        <dbReference type="EMBL" id="ORX46377.1"/>
    </source>
</evidence>
<dbReference type="GO" id="GO:0051601">
    <property type="term" value="P:exocyst localization"/>
    <property type="evidence" value="ECO:0007669"/>
    <property type="project" value="TreeGrafter"/>
</dbReference>
<comment type="caution">
    <text evidence="5">The sequence shown here is derived from an EMBL/GenBank/DDBJ whole genome shotgun (WGS) entry which is preliminary data.</text>
</comment>
<keyword evidence="2" id="KW-0813">Transport</keyword>
<dbReference type="PANTHER" id="PTHR21292">
    <property type="entry name" value="EXOCYST COMPLEX COMPONENT SEC6-RELATED"/>
    <property type="match status" value="1"/>
</dbReference>
<evidence type="ECO:0000256" key="2">
    <source>
        <dbReference type="ARBA" id="ARBA00022448"/>
    </source>
</evidence>
<dbReference type="PANTHER" id="PTHR21292:SF1">
    <property type="entry name" value="EXOCYST COMPLEX COMPONENT 3"/>
    <property type="match status" value="1"/>
</dbReference>
<dbReference type="InterPro" id="IPR042532">
    <property type="entry name" value="EXOC3/Sec6_C"/>
</dbReference>